<dbReference type="PANTHER" id="PTHR11439">
    <property type="entry name" value="GAG-POL-RELATED RETROTRANSPOSON"/>
    <property type="match status" value="1"/>
</dbReference>
<feature type="compositionally biased region" description="Polar residues" evidence="1">
    <location>
        <begin position="207"/>
        <end position="216"/>
    </location>
</feature>
<dbReference type="GO" id="GO:0015074">
    <property type="term" value="P:DNA integration"/>
    <property type="evidence" value="ECO:0007669"/>
    <property type="project" value="InterPro"/>
</dbReference>
<dbReference type="EMBL" id="CDMZ01000165">
    <property type="protein sequence ID" value="CEM08159.1"/>
    <property type="molecule type" value="Genomic_DNA"/>
</dbReference>
<dbReference type="InterPro" id="IPR036397">
    <property type="entry name" value="RNaseH_sf"/>
</dbReference>
<accession>A0A0G4F7Q8</accession>
<feature type="compositionally biased region" description="Basic and acidic residues" evidence="1">
    <location>
        <begin position="656"/>
        <end position="666"/>
    </location>
</feature>
<feature type="domain" description="Integrase catalytic" evidence="2">
    <location>
        <begin position="336"/>
        <end position="497"/>
    </location>
</feature>
<dbReference type="InterPro" id="IPR012337">
    <property type="entry name" value="RNaseH-like_sf"/>
</dbReference>
<dbReference type="InterPro" id="IPR013103">
    <property type="entry name" value="RVT_2"/>
</dbReference>
<dbReference type="PANTHER" id="PTHR11439:SF463">
    <property type="entry name" value="REVERSE TRANSCRIPTASE TY1_COPIA-TYPE DOMAIN-CONTAINING PROTEIN"/>
    <property type="match status" value="1"/>
</dbReference>
<name>A0A0G4F7Q8_9ALVE</name>
<gene>
    <name evidence="3" type="ORF">Cvel_2899</name>
</gene>
<evidence type="ECO:0000259" key="2">
    <source>
        <dbReference type="PROSITE" id="PS50994"/>
    </source>
</evidence>
<feature type="region of interest" description="Disordered" evidence="1">
    <location>
        <begin position="41"/>
        <end position="66"/>
    </location>
</feature>
<feature type="region of interest" description="Disordered" evidence="1">
    <location>
        <begin position="184"/>
        <end position="216"/>
    </location>
</feature>
<reference evidence="3" key="1">
    <citation type="submission" date="2014-11" db="EMBL/GenBank/DDBJ databases">
        <authorList>
            <person name="Otto D Thomas"/>
            <person name="Naeem Raeece"/>
        </authorList>
    </citation>
    <scope>NUCLEOTIDE SEQUENCE</scope>
</reference>
<organism evidence="3">
    <name type="scientific">Chromera velia CCMP2878</name>
    <dbReference type="NCBI Taxonomy" id="1169474"/>
    <lineage>
        <taxon>Eukaryota</taxon>
        <taxon>Sar</taxon>
        <taxon>Alveolata</taxon>
        <taxon>Colpodellida</taxon>
        <taxon>Chromeraceae</taxon>
        <taxon>Chromera</taxon>
    </lineage>
</organism>
<dbReference type="GO" id="GO:0003676">
    <property type="term" value="F:nucleic acid binding"/>
    <property type="evidence" value="ECO:0007669"/>
    <property type="project" value="InterPro"/>
</dbReference>
<feature type="compositionally biased region" description="Basic and acidic residues" evidence="1">
    <location>
        <begin position="1173"/>
        <end position="1194"/>
    </location>
</feature>
<feature type="region of interest" description="Disordered" evidence="1">
    <location>
        <begin position="1172"/>
        <end position="1221"/>
    </location>
</feature>
<feature type="compositionally biased region" description="Basic and acidic residues" evidence="1">
    <location>
        <begin position="1209"/>
        <end position="1221"/>
    </location>
</feature>
<evidence type="ECO:0000313" key="3">
    <source>
        <dbReference type="EMBL" id="CEM08159.1"/>
    </source>
</evidence>
<dbReference type="AlphaFoldDB" id="A0A0G4F7Q8"/>
<dbReference type="VEuPathDB" id="CryptoDB:Cvel_2899"/>
<sequence length="1221" mass="136957">MRAGDVKGNFTDSRVATLLESRWSFSSRHVQQLVFNKLQQEREQQRTNTETVEGIGHDTRPSPTTAYNIETDLSAHDADPSDSISDNDSHTVLHLVGGSEEFAEQKATDMDGAVCALLQGCMEDLSTPRHCCLMSTMSSVSMESNTESSHLTAGCLDGLVETLGQTVAGLSTGARDLFHVKQRAEEVNRQGSRITHSHASSRKQPQERQSAAGPSTDLNTTEIQEMQYMHDPLIPGVEDELESFGSEDSFFELPPAGVQLPLPRQVSDEFTWEFLQYLHGEIGHFGGKALHTLVSPYIRSPRLRALCLKVRAECRTCIEVHGLAPRKRGQRGKHMRSEKPFQSVGVDCIYLVGTWILTMMCEATSWFLWAELPDGSSESAWNAFNDTWIKTFGVPLSFRGYIKTDHGSEFKKTFSAKLKELGCVRQVFTPTGQPQSHGLIEGRHAPFKRLTDAALLDADLPPEEWRQVIARCASLLNMLPSMSHDKKSAYERLTHHRLLPASLECLLDDFRRQGPKAVSPYDLQIGDRVFWKNPRKRFRSPELKWRLFEVSEIVPHSKFLIYVTPISESGQRLSSQQHLAHSSCFLPVPANPIPPAEKPLITRRPPLVVDNTALRPPQSSRRTEGGESDTGGESLQQCLEELFGRSSYFSQAQAGDVERESEKATGSDRPQGKRPQAVCPAEHEISEILLTAVGATHMPVKYNDLNEEGWKGVREARQKELNKFDNFEVFDKTNINEVNSAEAIILQTLWVDTLKLNDEGEREFKSRWCIRGDKDPRKGLEVSTETCPAENIRLMLMASISTEGFEESWIRGTDVDNAFLQSLLLGDTPVYIRPSRKHPDYGQWLWRLLKAMYGLREAPLCFEKHLQTKLPHLGWELSGLHGIWWKLSEDGTPLALMAVYVDDLLIASLSGPAEPYLKEIQEYELKYDHEGKPYTFCNKEGYVQSLPDHNISAPVLPVPESLKRSADESRLLPETRLKKYQEELGQLNYLAGATRPDIALGTSTCSQWNAAPTEKAHNALKRLTAFTKATAHRGLVIPQCPRSLPLHAETHTDASFGTPEHPEAQIGWVLLIRGCPLGWKSVKPHRIARSTTAAEALGSAEGLDHLSEILPFLERLWIQVSRTIWSDSNDLCSLMANRHPSPAQKSLGPEIVQLREENNIKVPTVALQSLRQETQERKVNGDSRVHDRLRRRDTISTPTTTTRGALAQKPERKGEKGIGIE</sequence>
<dbReference type="SUPFAM" id="SSF53098">
    <property type="entry name" value="Ribonuclease H-like"/>
    <property type="match status" value="1"/>
</dbReference>
<proteinExistence type="predicted"/>
<feature type="region of interest" description="Disordered" evidence="1">
    <location>
        <begin position="596"/>
        <end position="632"/>
    </location>
</feature>
<evidence type="ECO:0000256" key="1">
    <source>
        <dbReference type="SAM" id="MobiDB-lite"/>
    </source>
</evidence>
<dbReference type="InterPro" id="IPR001584">
    <property type="entry name" value="Integrase_cat-core"/>
</dbReference>
<protein>
    <recommendedName>
        <fullName evidence="2">Integrase catalytic domain-containing protein</fullName>
    </recommendedName>
</protein>
<dbReference type="PhylomeDB" id="A0A0G4F7Q8"/>
<dbReference type="Pfam" id="PF07727">
    <property type="entry name" value="RVT_2"/>
    <property type="match status" value="1"/>
</dbReference>
<feature type="region of interest" description="Disordered" evidence="1">
    <location>
        <begin position="653"/>
        <end position="680"/>
    </location>
</feature>
<dbReference type="Gene3D" id="3.30.420.10">
    <property type="entry name" value="Ribonuclease H-like superfamily/Ribonuclease H"/>
    <property type="match status" value="1"/>
</dbReference>
<dbReference type="PROSITE" id="PS50994">
    <property type="entry name" value="INTEGRASE"/>
    <property type="match status" value="1"/>
</dbReference>